<name>A0A433YFG0_9BACL</name>
<dbReference type="OrthoDB" id="2915540at2"/>
<evidence type="ECO:0000313" key="1">
    <source>
        <dbReference type="EMBL" id="RUT48597.1"/>
    </source>
</evidence>
<dbReference type="NCBIfam" id="NF047360">
    <property type="entry name" value="tail_chap_PVL"/>
    <property type="match status" value="1"/>
</dbReference>
<dbReference type="EMBL" id="RZNY01000001">
    <property type="protein sequence ID" value="RUT48597.1"/>
    <property type="molecule type" value="Genomic_DNA"/>
</dbReference>
<dbReference type="InterPro" id="IPR057006">
    <property type="entry name" value="Phage_TAC_19"/>
</dbReference>
<evidence type="ECO:0000313" key="2">
    <source>
        <dbReference type="Proteomes" id="UP000279446"/>
    </source>
</evidence>
<proteinExistence type="predicted"/>
<keyword evidence="2" id="KW-1185">Reference proteome</keyword>
<reference evidence="1 2" key="1">
    <citation type="submission" date="2018-12" db="EMBL/GenBank/DDBJ databases">
        <authorList>
            <person name="Sun L."/>
            <person name="Chen Z."/>
        </authorList>
    </citation>
    <scope>NUCLEOTIDE SEQUENCE [LARGE SCALE GENOMIC DNA]</scope>
    <source>
        <strain evidence="1 2">DSM 15890</strain>
    </source>
</reference>
<dbReference type="AlphaFoldDB" id="A0A433YFG0"/>
<organism evidence="1 2">
    <name type="scientific">Paenibacillus anaericanus</name>
    <dbReference type="NCBI Taxonomy" id="170367"/>
    <lineage>
        <taxon>Bacteria</taxon>
        <taxon>Bacillati</taxon>
        <taxon>Bacillota</taxon>
        <taxon>Bacilli</taxon>
        <taxon>Bacillales</taxon>
        <taxon>Paenibacillaceae</taxon>
        <taxon>Paenibacillus</taxon>
    </lineage>
</organism>
<protein>
    <submittedName>
        <fullName evidence="1">Uncharacterized protein</fullName>
    </submittedName>
</protein>
<dbReference type="RefSeq" id="WP_127190191.1">
    <property type="nucleotide sequence ID" value="NZ_RZNY01000001.1"/>
</dbReference>
<gene>
    <name evidence="1" type="ORF">EJP82_01250</name>
</gene>
<dbReference type="Proteomes" id="UP000279446">
    <property type="component" value="Unassembled WGS sequence"/>
</dbReference>
<sequence length="100" mass="11241">MKISLVIDGEKKEFVQSFVPGRLFRKTLELQKQIRTDITEDVVDEMIEYIVIAFGGQFTFDQCYDGIDARKILDEVINLCNVIIHGGSDSIGTEDADPNA</sequence>
<accession>A0A433YFG0</accession>
<comment type="caution">
    <text evidence="1">The sequence shown here is derived from an EMBL/GenBank/DDBJ whole genome shotgun (WGS) entry which is preliminary data.</text>
</comment>
<dbReference type="Pfam" id="PF23857">
    <property type="entry name" value="Phage_TAC_19"/>
    <property type="match status" value="1"/>
</dbReference>